<dbReference type="Proteomes" id="UP000054408">
    <property type="component" value="Unassembled WGS sequence"/>
</dbReference>
<dbReference type="eggNOG" id="ENOG502SZ3S">
    <property type="taxonomic scope" value="Eukaryota"/>
</dbReference>
<dbReference type="GeneID" id="25566671"/>
<dbReference type="RefSeq" id="XP_013755888.1">
    <property type="nucleotide sequence ID" value="XM_013900434.1"/>
</dbReference>
<keyword evidence="3" id="KW-1185">Reference proteome</keyword>
<feature type="domain" description="GREB1-like circularly permuted SF2 helicase" evidence="1">
    <location>
        <begin position="302"/>
        <end position="718"/>
    </location>
</feature>
<dbReference type="Pfam" id="PF20692">
    <property type="entry name" value="cpSF2-GREB1"/>
    <property type="match status" value="2"/>
</dbReference>
<dbReference type="AlphaFoldDB" id="A0A0L0DHH4"/>
<feature type="domain" description="GREB1-like circularly permuted SF2 helicase" evidence="1">
    <location>
        <begin position="720"/>
        <end position="826"/>
    </location>
</feature>
<proteinExistence type="predicted"/>
<name>A0A0L0DHH4_THETB</name>
<evidence type="ECO:0000259" key="1">
    <source>
        <dbReference type="Pfam" id="PF20692"/>
    </source>
</evidence>
<protein>
    <recommendedName>
        <fullName evidence="1">GREB1-like circularly permuted SF2 helicase domain-containing protein</fullName>
    </recommendedName>
</protein>
<dbReference type="EMBL" id="GL349469">
    <property type="protein sequence ID" value="KNC51762.1"/>
    <property type="molecule type" value="Genomic_DNA"/>
</dbReference>
<reference evidence="2 3" key="1">
    <citation type="submission" date="2010-05" db="EMBL/GenBank/DDBJ databases">
        <title>The Genome Sequence of Thecamonas trahens ATCC 50062.</title>
        <authorList>
            <consortium name="The Broad Institute Genome Sequencing Platform"/>
            <person name="Russ C."/>
            <person name="Cuomo C."/>
            <person name="Shea T."/>
            <person name="Young S.K."/>
            <person name="Zeng Q."/>
            <person name="Koehrsen M."/>
            <person name="Haas B."/>
            <person name="Borodovsky M."/>
            <person name="Guigo R."/>
            <person name="Alvarado L."/>
            <person name="Berlin A."/>
            <person name="Bochicchio J."/>
            <person name="Borenstein D."/>
            <person name="Chapman S."/>
            <person name="Chen Z."/>
            <person name="Freedman E."/>
            <person name="Gellesch M."/>
            <person name="Goldberg J."/>
            <person name="Griggs A."/>
            <person name="Gujja S."/>
            <person name="Heilman E."/>
            <person name="Heiman D."/>
            <person name="Hepburn T."/>
            <person name="Howarth C."/>
            <person name="Jen D."/>
            <person name="Larson L."/>
            <person name="Mehta T."/>
            <person name="Park D."/>
            <person name="Pearson M."/>
            <person name="Roberts A."/>
            <person name="Saif S."/>
            <person name="Shenoy N."/>
            <person name="Sisk P."/>
            <person name="Stolte C."/>
            <person name="Sykes S."/>
            <person name="Thomson T."/>
            <person name="Walk T."/>
            <person name="White J."/>
            <person name="Yandava C."/>
            <person name="Burger G."/>
            <person name="Gray M.W."/>
            <person name="Holland P.W.H."/>
            <person name="King N."/>
            <person name="Lang F.B.F."/>
            <person name="Roger A.J."/>
            <person name="Ruiz-Trillo I."/>
            <person name="Lander E."/>
            <person name="Nusbaum C."/>
        </authorList>
    </citation>
    <scope>NUCLEOTIDE SEQUENCE [LARGE SCALE GENOMIC DNA]</scope>
    <source>
        <strain evidence="2 3">ATCC 50062</strain>
    </source>
</reference>
<organism evidence="2 3">
    <name type="scientific">Thecamonas trahens ATCC 50062</name>
    <dbReference type="NCBI Taxonomy" id="461836"/>
    <lineage>
        <taxon>Eukaryota</taxon>
        <taxon>Apusozoa</taxon>
        <taxon>Apusomonadida</taxon>
        <taxon>Apusomonadidae</taxon>
        <taxon>Thecamonas</taxon>
    </lineage>
</organism>
<dbReference type="InterPro" id="IPR010982">
    <property type="entry name" value="Lambda_DNA-bd_dom_sf"/>
</dbReference>
<gene>
    <name evidence="2" type="ORF">AMSG_07836</name>
</gene>
<dbReference type="InterPro" id="IPR048657">
    <property type="entry name" value="GREB1-like_cpSF2"/>
</dbReference>
<evidence type="ECO:0000313" key="2">
    <source>
        <dbReference type="EMBL" id="KNC51762.1"/>
    </source>
</evidence>
<evidence type="ECO:0000313" key="3">
    <source>
        <dbReference type="Proteomes" id="UP000054408"/>
    </source>
</evidence>
<dbReference type="SUPFAM" id="SSF47413">
    <property type="entry name" value="lambda repressor-like DNA-binding domains"/>
    <property type="match status" value="1"/>
</dbReference>
<sequence length="852" mass="93436">MSDKNLATPERVALKEDFKAMLKEKGMTQAQFAKMHGLDPSLVSKAVRPKTPESRRVNARKVVREAVNVWRAERVRDCEDDRRPAPPDLGELPTHRLVADPSQMLVAVYAAGHPMHVRDHIRASMQLPKPKTKTAVAFAAMTEPIGGPDVAQGLARLACAELDFDRLVNFMDDDGEALSHAVAEVMGGTGAGDESLVCDGGVLGEAISIDPPEEGGFKVVGVRSRPDGPVDAGFVVLLRKVVKPNDVGALQLMRLTHEVKSVISERMESWVEQRFDMSQLENGNRDAVFLRDSPDTDGVGKHQTFDNQVGAAERMYEVIVKHLSQERMREFTSIHALILTPNRVSLCEQTQQRCDLFAAHLEGLGLANLVTTEVLQAGRGAENLAGRTKALLKLITKSPRTLFLVIQDECHWGAGLMKQKGSKKESDGAGSSSGKQTQASVISSILLHKTFLEAVVDTQNVMVVQVSATPHNQLIPHCTMRDHVVDMLANGGRPPSYNGLDELVFKERWHADESLEDLLDADDDELRSLAAIFFHARTSVSTRIYVDLVQLLWYARAIERKDRHPLVAPLLEGKQVVHAVRLSSSKSLALFARAIGSLMAVDAPEVAVVYSRSGTGFETVSARFAESNETQFSRLGACPTLLVLVDKGRMGDSFPPNFAAFDLRGRYRSVVSQWASFDQDVGRAFGHNTICEVHSSQAARNLAEFVANTKFNDPSCDYVAAAAREELIKTVGQHVEAGDDDGDDEETAGELENAAEEANEIGFLSVEHVLSATHALAMYKDQDKHYRQIRKSISARIVLTAEPQCGKTGTFLHLIELCARAIPNDRVTPLMAAINKLSLAERAELDKFLNNS</sequence>
<dbReference type="OrthoDB" id="10268118at2759"/>
<dbReference type="GO" id="GO:0003677">
    <property type="term" value="F:DNA binding"/>
    <property type="evidence" value="ECO:0007669"/>
    <property type="project" value="InterPro"/>
</dbReference>
<accession>A0A0L0DHH4</accession>